<protein>
    <submittedName>
        <fullName evidence="2">Uncharacterized protein</fullName>
    </submittedName>
</protein>
<evidence type="ECO:0000313" key="2">
    <source>
        <dbReference type="EMBL" id="PRO75167.1"/>
    </source>
</evidence>
<feature type="region of interest" description="Disordered" evidence="1">
    <location>
        <begin position="1"/>
        <end position="29"/>
    </location>
</feature>
<sequence>MLSETLNEASQNGDNYSNSNNRVASRPSNYAGNNISISKPFMPGAVISACNIIKVSFFK</sequence>
<gene>
    <name evidence="2" type="ORF">C6Y40_02895</name>
</gene>
<reference evidence="3" key="1">
    <citation type="journal article" date="2020" name="Int. J. Syst. Evol. Microbiol.">
        <title>Alteromonas alba sp. nov., a marine bacterium isolated from the seawater of the West Pacific Ocean.</title>
        <authorList>
            <person name="Sun C."/>
            <person name="Wu Y.-H."/>
            <person name="Xamxidin M."/>
            <person name="Cheng H."/>
            <person name="Xu X.-W."/>
        </authorList>
    </citation>
    <scope>NUCLEOTIDE SEQUENCE [LARGE SCALE GENOMIC DNA]</scope>
    <source>
        <strain evidence="3">190</strain>
    </source>
</reference>
<keyword evidence="3" id="KW-1185">Reference proteome</keyword>
<dbReference type="AlphaFoldDB" id="A0A2S9VFD0"/>
<organism evidence="2 3">
    <name type="scientific">Alteromonas alba</name>
    <dbReference type="NCBI Taxonomy" id="2079529"/>
    <lineage>
        <taxon>Bacteria</taxon>
        <taxon>Pseudomonadati</taxon>
        <taxon>Pseudomonadota</taxon>
        <taxon>Gammaproteobacteria</taxon>
        <taxon>Alteromonadales</taxon>
        <taxon>Alteromonadaceae</taxon>
        <taxon>Alteromonas/Salinimonas group</taxon>
        <taxon>Alteromonas</taxon>
    </lineage>
</organism>
<proteinExistence type="predicted"/>
<name>A0A2S9VFD0_9ALTE</name>
<dbReference type="Proteomes" id="UP000238949">
    <property type="component" value="Unassembled WGS sequence"/>
</dbReference>
<dbReference type="EMBL" id="PVNP01000016">
    <property type="protein sequence ID" value="PRO75167.1"/>
    <property type="molecule type" value="Genomic_DNA"/>
</dbReference>
<accession>A0A2S9VFD0</accession>
<evidence type="ECO:0000256" key="1">
    <source>
        <dbReference type="SAM" id="MobiDB-lite"/>
    </source>
</evidence>
<evidence type="ECO:0000313" key="3">
    <source>
        <dbReference type="Proteomes" id="UP000238949"/>
    </source>
</evidence>
<comment type="caution">
    <text evidence="2">The sequence shown here is derived from an EMBL/GenBank/DDBJ whole genome shotgun (WGS) entry which is preliminary data.</text>
</comment>